<dbReference type="Proteomes" id="UP000007151">
    <property type="component" value="Unassembled WGS sequence"/>
</dbReference>
<keyword evidence="2" id="KW-1185">Reference proteome</keyword>
<evidence type="ECO:0000313" key="2">
    <source>
        <dbReference type="Proteomes" id="UP000007151"/>
    </source>
</evidence>
<protein>
    <submittedName>
        <fullName evidence="1">Uncharacterized protein</fullName>
    </submittedName>
</protein>
<dbReference type="KEGG" id="dpl:KGM_215172"/>
<reference evidence="1 2" key="1">
    <citation type="journal article" date="2011" name="Cell">
        <title>The monarch butterfly genome yields insights into long-distance migration.</title>
        <authorList>
            <person name="Zhan S."/>
            <person name="Merlin C."/>
            <person name="Boore J.L."/>
            <person name="Reppert S.M."/>
        </authorList>
    </citation>
    <scope>NUCLEOTIDE SEQUENCE [LARGE SCALE GENOMIC DNA]</scope>
    <source>
        <strain evidence="1">F-2</strain>
    </source>
</reference>
<gene>
    <name evidence="1" type="ORF">KGM_215172</name>
</gene>
<evidence type="ECO:0000313" key="1">
    <source>
        <dbReference type="EMBL" id="OWR43895.1"/>
    </source>
</evidence>
<accession>A0A212EQY7</accession>
<name>A0A212EQY7_DANPL</name>
<dbReference type="EMBL" id="AGBW02013189">
    <property type="protein sequence ID" value="OWR43895.1"/>
    <property type="molecule type" value="Genomic_DNA"/>
</dbReference>
<proteinExistence type="predicted"/>
<dbReference type="InParanoid" id="A0A212EQY7"/>
<dbReference type="AlphaFoldDB" id="A0A212EQY7"/>
<organism evidence="1 2">
    <name type="scientific">Danaus plexippus plexippus</name>
    <dbReference type="NCBI Taxonomy" id="278856"/>
    <lineage>
        <taxon>Eukaryota</taxon>
        <taxon>Metazoa</taxon>
        <taxon>Ecdysozoa</taxon>
        <taxon>Arthropoda</taxon>
        <taxon>Hexapoda</taxon>
        <taxon>Insecta</taxon>
        <taxon>Pterygota</taxon>
        <taxon>Neoptera</taxon>
        <taxon>Endopterygota</taxon>
        <taxon>Lepidoptera</taxon>
        <taxon>Glossata</taxon>
        <taxon>Ditrysia</taxon>
        <taxon>Papilionoidea</taxon>
        <taxon>Nymphalidae</taxon>
        <taxon>Danainae</taxon>
        <taxon>Danaini</taxon>
        <taxon>Danaina</taxon>
        <taxon>Danaus</taxon>
        <taxon>Danaus</taxon>
    </lineage>
</organism>
<sequence>MHLQSDVCDISYGDEKEISKKAEMLYYELIRALEEEERCRTSKGHELPS</sequence>
<comment type="caution">
    <text evidence="1">The sequence shown here is derived from an EMBL/GenBank/DDBJ whole genome shotgun (WGS) entry which is preliminary data.</text>
</comment>